<dbReference type="Proteomes" id="UP000034883">
    <property type="component" value="Chromosome"/>
</dbReference>
<keyword evidence="2 3" id="KW-0808">Transferase</keyword>
<dbReference type="PROSITE" id="PS52004">
    <property type="entry name" value="KS3_2"/>
    <property type="match status" value="1"/>
</dbReference>
<dbReference type="InterPro" id="IPR016039">
    <property type="entry name" value="Thiolase-like"/>
</dbReference>
<dbReference type="InterPro" id="IPR000794">
    <property type="entry name" value="Beta-ketoacyl_synthase"/>
</dbReference>
<feature type="domain" description="Ketosynthase family 3 (KS3)" evidence="4">
    <location>
        <begin position="3"/>
        <end position="370"/>
    </location>
</feature>
<dbReference type="InterPro" id="IPR014031">
    <property type="entry name" value="Ketoacyl_synth_C"/>
</dbReference>
<gene>
    <name evidence="5" type="ORF">DB32_001409</name>
</gene>
<dbReference type="PANTHER" id="PTHR11712:SF336">
    <property type="entry name" value="3-OXOACYL-[ACYL-CARRIER-PROTEIN] SYNTHASE, MITOCHONDRIAL"/>
    <property type="match status" value="1"/>
</dbReference>
<dbReference type="EMBL" id="CP011125">
    <property type="protein sequence ID" value="AKF04260.1"/>
    <property type="molecule type" value="Genomic_DNA"/>
</dbReference>
<dbReference type="SMART" id="SM00825">
    <property type="entry name" value="PKS_KS"/>
    <property type="match status" value="1"/>
</dbReference>
<dbReference type="Gene3D" id="3.40.47.10">
    <property type="match status" value="2"/>
</dbReference>
<evidence type="ECO:0000313" key="5">
    <source>
        <dbReference type="EMBL" id="AKF04260.1"/>
    </source>
</evidence>
<evidence type="ECO:0000256" key="2">
    <source>
        <dbReference type="ARBA" id="ARBA00022679"/>
    </source>
</evidence>
<organism evidence="5 6">
    <name type="scientific">Sandaracinus amylolyticus</name>
    <dbReference type="NCBI Taxonomy" id="927083"/>
    <lineage>
        <taxon>Bacteria</taxon>
        <taxon>Pseudomonadati</taxon>
        <taxon>Myxococcota</taxon>
        <taxon>Polyangia</taxon>
        <taxon>Polyangiales</taxon>
        <taxon>Sandaracinaceae</taxon>
        <taxon>Sandaracinus</taxon>
    </lineage>
</organism>
<comment type="similarity">
    <text evidence="1 3">Belongs to the thiolase-like superfamily. Beta-ketoacyl-ACP synthases family.</text>
</comment>
<reference evidence="5 6" key="1">
    <citation type="submission" date="2015-03" db="EMBL/GenBank/DDBJ databases">
        <title>Genome assembly of Sandaracinus amylolyticus DSM 53668.</title>
        <authorList>
            <person name="Sharma G."/>
            <person name="Subramanian S."/>
        </authorList>
    </citation>
    <scope>NUCLEOTIDE SEQUENCE [LARGE SCALE GENOMIC DNA]</scope>
    <source>
        <strain evidence="5 6">DSM 53668</strain>
    </source>
</reference>
<dbReference type="GO" id="GO:0006633">
    <property type="term" value="P:fatty acid biosynthetic process"/>
    <property type="evidence" value="ECO:0007669"/>
    <property type="project" value="TreeGrafter"/>
</dbReference>
<name>A0A0F6YH00_9BACT</name>
<evidence type="ECO:0000256" key="3">
    <source>
        <dbReference type="RuleBase" id="RU003694"/>
    </source>
</evidence>
<dbReference type="Pfam" id="PF02801">
    <property type="entry name" value="Ketoacyl-synt_C"/>
    <property type="match status" value="1"/>
</dbReference>
<dbReference type="AlphaFoldDB" id="A0A0F6YH00"/>
<proteinExistence type="inferred from homology"/>
<dbReference type="CDD" id="cd00834">
    <property type="entry name" value="KAS_I_II"/>
    <property type="match status" value="1"/>
</dbReference>
<dbReference type="GO" id="GO:0005829">
    <property type="term" value="C:cytosol"/>
    <property type="evidence" value="ECO:0007669"/>
    <property type="project" value="TreeGrafter"/>
</dbReference>
<evidence type="ECO:0000256" key="1">
    <source>
        <dbReference type="ARBA" id="ARBA00008467"/>
    </source>
</evidence>
<dbReference type="GO" id="GO:0004315">
    <property type="term" value="F:3-oxoacyl-[acyl-carrier-protein] synthase activity"/>
    <property type="evidence" value="ECO:0007669"/>
    <property type="project" value="TreeGrafter"/>
</dbReference>
<dbReference type="InterPro" id="IPR020841">
    <property type="entry name" value="PKS_Beta-ketoAc_synthase_dom"/>
</dbReference>
<dbReference type="Pfam" id="PF00109">
    <property type="entry name" value="ketoacyl-synt"/>
    <property type="match status" value="2"/>
</dbReference>
<keyword evidence="6" id="KW-1185">Reference proteome</keyword>
<evidence type="ECO:0000313" key="6">
    <source>
        <dbReference type="Proteomes" id="UP000034883"/>
    </source>
</evidence>
<dbReference type="STRING" id="927083.DB32_001409"/>
<sequence>MMRDAVVITGMGAISALGTGVSAIVDAMREGRDGLSEMERFDVRALHPIRLAGWLREPWSRGERASLDAWSRIAAREAWLDARASEAGVSASRIAVVVGTTLGDDAAITGVADAVALEVGARGPRWTISTACASSANALGLARDLILAGDADLVIAGGAEILVPEIFAGFAALGVLGEGKCAPFGEDVGTTLGEGAGFVVLERAGAREVRHHGVLLGYGLSSDAWHETSPDPRGEGLARATRACLRDAGLEPDDVEYVNAHATGTAANDDAEWRGIQRALGGRAATIPVSASKGYLGHAQGAAGVLETITTLACMRAGLVPPSARVGRGRPRGPSDTVSETGAARAGAIAIALSNSAAFGGANAVVAISSEARASRPRGSRRVSVAGVGAFVVEAGAARDDDALVRACGDVDLRGADPSCRLAIAASQRALADARVRANASSRDRIGMFAGVSAPSRASVAELRRSLERGLDRASAPAFARSVCHAPIGAASRALGARGAATTVAGDGVAGMLAIAYAARWLRDRDDADRLVAGGIDERAPDGSYDAEGACLVVLAAETGGVEIAGVATAGDVDAAIASALAEAGLDRASVPELAARGVDGAPSLGTALAFVDAVSRVREGAHAVIATASGAQGAVAIVLVRGHV</sequence>
<dbReference type="InterPro" id="IPR014030">
    <property type="entry name" value="Ketoacyl_synth_N"/>
</dbReference>
<dbReference type="PANTHER" id="PTHR11712">
    <property type="entry name" value="POLYKETIDE SYNTHASE-RELATED"/>
    <property type="match status" value="1"/>
</dbReference>
<accession>A0A0F6YH00</accession>
<dbReference type="KEGG" id="samy:DB32_001409"/>
<evidence type="ECO:0000259" key="4">
    <source>
        <dbReference type="PROSITE" id="PS52004"/>
    </source>
</evidence>
<protein>
    <submittedName>
        <fullName evidence="5">3-oxoacyl-[acyl-carrier-protein] synthase, KASII</fullName>
    </submittedName>
</protein>
<dbReference type="SUPFAM" id="SSF53901">
    <property type="entry name" value="Thiolase-like"/>
    <property type="match status" value="2"/>
</dbReference>